<sequence length="442" mass="48084">MLWMNLCWRCCVPKLKLEWSASELCGTIVGTGVGRAFCAGGDVASVVENAANPETRAQAVDFFKREFEMDYILATLKKPYVAVLDGHTMGGGVGLAAHAPFRIATENTNFAMPETKIGYCPDVGGSYFMSRLDGEVGTYLALTGNMVKGRHVFELGFATHYVPSRRIPVLLDRLSALENAHASVINNTVEEFVAERLPEEPPLVLAGDVRRALDFAFRHNAVEKIIKDLEVLAKHTSPAISQWATATLQALHLRSPTSLKVALKAIRQGKSMTLLQALDMELKIATAYCHGASPDFATGVRAVLGSKETRAARPEWSPATLEGVSDNIVSRFFSMTSPYLSTAPSLSIPEHLSSEVGTHKPMKYALPTEDEIGAMVRGSHTAGGATGVSLDELVSSFNNIRQGKVGVKEKVLEVVRRKCEIKDNGGDGNFVWLKWKHQVDSP</sequence>
<dbReference type="OrthoDB" id="1737613at2759"/>
<evidence type="ECO:0000256" key="1">
    <source>
        <dbReference type="ARBA" id="ARBA00001709"/>
    </source>
</evidence>
<evidence type="ECO:0000313" key="6">
    <source>
        <dbReference type="Proteomes" id="UP000717328"/>
    </source>
</evidence>
<accession>A0A9P7FSD3</accession>
<dbReference type="EMBL" id="JABCKI010005937">
    <property type="protein sequence ID" value="KAG5636410.1"/>
    <property type="molecule type" value="Genomic_DNA"/>
</dbReference>
<dbReference type="AlphaFoldDB" id="A0A9P7FSD3"/>
<dbReference type="Pfam" id="PF16113">
    <property type="entry name" value="ECH_2"/>
    <property type="match status" value="1"/>
</dbReference>
<keyword evidence="6" id="KW-1185">Reference proteome</keyword>
<dbReference type="GO" id="GO:0006574">
    <property type="term" value="P:L-valine catabolic process"/>
    <property type="evidence" value="ECO:0007669"/>
    <property type="project" value="TreeGrafter"/>
</dbReference>
<dbReference type="Proteomes" id="UP000717328">
    <property type="component" value="Unassembled WGS sequence"/>
</dbReference>
<gene>
    <name evidence="5" type="ORF">H0H81_008150</name>
</gene>
<name>A0A9P7FSD3_9AGAR</name>
<protein>
    <recommendedName>
        <fullName evidence="2">3-hydroxyisobutyryl-CoA hydrolase</fullName>
        <ecNumber evidence="2">3.1.2.4</ecNumber>
    </recommendedName>
</protein>
<dbReference type="PANTHER" id="PTHR43176:SF3">
    <property type="entry name" value="3-HYDROXYISOBUTYRYL-COA HYDROLASE, MITOCHONDRIAL"/>
    <property type="match status" value="1"/>
</dbReference>
<dbReference type="SUPFAM" id="SSF52096">
    <property type="entry name" value="ClpP/crotonase"/>
    <property type="match status" value="1"/>
</dbReference>
<reference evidence="5" key="1">
    <citation type="submission" date="2021-02" db="EMBL/GenBank/DDBJ databases">
        <authorList>
            <person name="Nieuwenhuis M."/>
            <person name="Van De Peppel L.J.J."/>
        </authorList>
    </citation>
    <scope>NUCLEOTIDE SEQUENCE</scope>
    <source>
        <strain evidence="5">D49</strain>
    </source>
</reference>
<organism evidence="5 6">
    <name type="scientific">Sphagnurus paluster</name>
    <dbReference type="NCBI Taxonomy" id="117069"/>
    <lineage>
        <taxon>Eukaryota</taxon>
        <taxon>Fungi</taxon>
        <taxon>Dikarya</taxon>
        <taxon>Basidiomycota</taxon>
        <taxon>Agaricomycotina</taxon>
        <taxon>Agaricomycetes</taxon>
        <taxon>Agaricomycetidae</taxon>
        <taxon>Agaricales</taxon>
        <taxon>Tricholomatineae</taxon>
        <taxon>Lyophyllaceae</taxon>
        <taxon>Sphagnurus</taxon>
    </lineage>
</organism>
<dbReference type="GO" id="GO:0003860">
    <property type="term" value="F:3-hydroxyisobutyryl-CoA hydrolase activity"/>
    <property type="evidence" value="ECO:0007669"/>
    <property type="project" value="UniProtKB-EC"/>
</dbReference>
<comment type="caution">
    <text evidence="5">The sequence shown here is derived from an EMBL/GenBank/DDBJ whole genome shotgun (WGS) entry which is preliminary data.</text>
</comment>
<dbReference type="InterPro" id="IPR032259">
    <property type="entry name" value="HIBYL-CoA-H"/>
</dbReference>
<comment type="catalytic activity">
    <reaction evidence="1">
        <text>3-hydroxy-2-methylpropanoyl-CoA + H2O = 3-hydroxy-2-methylpropanoate + CoA + H(+)</text>
        <dbReference type="Rhea" id="RHEA:20888"/>
        <dbReference type="ChEBI" id="CHEBI:11805"/>
        <dbReference type="ChEBI" id="CHEBI:15377"/>
        <dbReference type="ChEBI" id="CHEBI:15378"/>
        <dbReference type="ChEBI" id="CHEBI:57287"/>
        <dbReference type="ChEBI" id="CHEBI:57340"/>
        <dbReference type="EC" id="3.1.2.4"/>
    </reaction>
</comment>
<dbReference type="GO" id="GO:0005739">
    <property type="term" value="C:mitochondrion"/>
    <property type="evidence" value="ECO:0007669"/>
    <property type="project" value="TreeGrafter"/>
</dbReference>
<keyword evidence="3" id="KW-0378">Hydrolase</keyword>
<reference evidence="5" key="2">
    <citation type="submission" date="2021-10" db="EMBL/GenBank/DDBJ databases">
        <title>Phylogenomics reveals ancestral predisposition of the termite-cultivated fungus Termitomyces towards a domesticated lifestyle.</title>
        <authorList>
            <person name="Auxier B."/>
            <person name="Grum-Grzhimaylo A."/>
            <person name="Cardenas M.E."/>
            <person name="Lodge J.D."/>
            <person name="Laessoe T."/>
            <person name="Pedersen O."/>
            <person name="Smith M.E."/>
            <person name="Kuyper T.W."/>
            <person name="Franco-Molano E.A."/>
            <person name="Baroni T.J."/>
            <person name="Aanen D.K."/>
        </authorList>
    </citation>
    <scope>NUCLEOTIDE SEQUENCE</scope>
    <source>
        <strain evidence="5">D49</strain>
    </source>
</reference>
<dbReference type="Gene3D" id="3.90.226.10">
    <property type="entry name" value="2-enoyl-CoA Hydratase, Chain A, domain 1"/>
    <property type="match status" value="1"/>
</dbReference>
<evidence type="ECO:0000256" key="3">
    <source>
        <dbReference type="ARBA" id="ARBA00022801"/>
    </source>
</evidence>
<proteinExistence type="predicted"/>
<feature type="domain" description="Enoyl-CoA hydratase/isomerase" evidence="4">
    <location>
        <begin position="18"/>
        <end position="333"/>
    </location>
</feature>
<dbReference type="InterPro" id="IPR029045">
    <property type="entry name" value="ClpP/crotonase-like_dom_sf"/>
</dbReference>
<dbReference type="EC" id="3.1.2.4" evidence="2"/>
<evidence type="ECO:0000313" key="5">
    <source>
        <dbReference type="EMBL" id="KAG5636410.1"/>
    </source>
</evidence>
<dbReference type="CDD" id="cd06558">
    <property type="entry name" value="crotonase-like"/>
    <property type="match status" value="1"/>
</dbReference>
<dbReference type="InterPro" id="IPR045004">
    <property type="entry name" value="ECH_dom"/>
</dbReference>
<evidence type="ECO:0000256" key="2">
    <source>
        <dbReference type="ARBA" id="ARBA00011915"/>
    </source>
</evidence>
<dbReference type="PANTHER" id="PTHR43176">
    <property type="entry name" value="3-HYDROXYISOBUTYRYL-COA HYDROLASE-RELATED"/>
    <property type="match status" value="1"/>
</dbReference>
<evidence type="ECO:0000259" key="4">
    <source>
        <dbReference type="Pfam" id="PF16113"/>
    </source>
</evidence>